<keyword evidence="5 8" id="KW-0862">Zinc</keyword>
<dbReference type="GO" id="GO:0008270">
    <property type="term" value="F:zinc ion binding"/>
    <property type="evidence" value="ECO:0007669"/>
    <property type="project" value="UniProtKB-UniRule"/>
</dbReference>
<accession>Q6CP32</accession>
<dbReference type="PANTHER" id="PTHR11533">
    <property type="entry name" value="PROTEASE M1 ZINC METALLOPROTEASE"/>
    <property type="match status" value="1"/>
</dbReference>
<dbReference type="OMA" id="DMAMENF"/>
<sequence length="895" mass="102167">MILSLTEPVVPLEYTLDLNVDHKQPNFKGQLTVQLKQRQPGQSFNKFKFHCKQLIVTKVLLSDKPLSISYDANEQTVSFSSDDPLNIADDTAELRISYIGKVNTIKTHRELTTGLFKTNFMSDTTGISDSYILATHTQPVFARSIFPCFDEPNSKCKYQLTLTADDKFKVISNTSVENRSVTDDRKQIVKFSKTPLMNTSYFGFCIGDLEFLRTDVKLKNKTIPVQLFAPQSISHATYSFDTIVELLPIVEKRLGVDYPLEKLDVVLLPFLSDMAMENWGLLTFQMNHLLLTPQALSDPSVIQQVRQLIVHELCHQWMGNYISFDSWDHLWFNEAFATWFACDLLDEHDNDGYWSSDVYLTQMENVISTDAEVTTKSITQGSVIDVKSLQSTSDAFEPHIYHKGISLLRSLQQSVGKENFNRALAQIFSESSTFHETCIKPMDIFRRMGEILKSENIANFYSSWTRTPGIPIISVNTDTERTTLEQHRFLLEKTDVEDIPYHIPLFAVQSSGEDDTKNGLFTDRTLKLSEPELIVNSGARGLYRVSYETDKCYELINEALKNSKISDLDLFKIFIDLRSLIGSEYQKKIHIDGVLMILRCLASHVDLTEELYRGLSIGLDILQTIENALRTYTGKSEKAFITDIYVPLWDKFSWNDFHVSSYQLKVMSKVMFGIKHLDSTLTVANQLMKKILSGPNKSIPLELCGSVFATVSCHQKNVKQWKKLYELVKSAKGVESHVDGGSSIDIQNMALENLAFNTNEELIKKTLNFILTNITSTSVENALFGLNYNFREPLDGKKNKLVRDVCWEWFELNYDLWGRKSLREGAESSERMKKTLVHISYVIFQMWMDNPEKVDEFVTKKNATYGQTLGTAQIWTAVKASESSKMNIYKGILGF</sequence>
<dbReference type="KEGG" id="kla:KLLA0_E07921g"/>
<dbReference type="Proteomes" id="UP000000598">
    <property type="component" value="Chromosome E"/>
</dbReference>
<feature type="site" description="Transition state stabilizer" evidence="9">
    <location>
        <position position="401"/>
    </location>
</feature>
<protein>
    <recommendedName>
        <fullName evidence="10">Aminopeptidase</fullName>
        <ecNumber evidence="10">3.4.11.-</ecNumber>
    </recommendedName>
</protein>
<comment type="cofactor">
    <cofactor evidence="8 10">
        <name>Zn(2+)</name>
        <dbReference type="ChEBI" id="CHEBI:29105"/>
    </cofactor>
    <text evidence="8 10">Binds 1 zinc ion per subunit.</text>
</comment>
<dbReference type="GO" id="GO:0005737">
    <property type="term" value="C:cytoplasm"/>
    <property type="evidence" value="ECO:0007669"/>
    <property type="project" value="TreeGrafter"/>
</dbReference>
<dbReference type="Gene3D" id="2.60.40.1730">
    <property type="entry name" value="tricorn interacting facor f3 domain"/>
    <property type="match status" value="1"/>
</dbReference>
<dbReference type="InterPro" id="IPR014782">
    <property type="entry name" value="Peptidase_M1_dom"/>
</dbReference>
<evidence type="ECO:0000259" key="12">
    <source>
        <dbReference type="Pfam" id="PF11838"/>
    </source>
</evidence>
<keyword evidence="10" id="KW-0031">Aminopeptidase</keyword>
<dbReference type="PaxDb" id="284590-Q6CP32"/>
<dbReference type="GO" id="GO:0042277">
    <property type="term" value="F:peptide binding"/>
    <property type="evidence" value="ECO:0007669"/>
    <property type="project" value="TreeGrafter"/>
</dbReference>
<keyword evidence="15" id="KW-1185">Reference proteome</keyword>
<evidence type="ECO:0000256" key="3">
    <source>
        <dbReference type="ARBA" id="ARBA00022723"/>
    </source>
</evidence>
<feature type="binding site" evidence="8">
    <location>
        <position position="311"/>
    </location>
    <ligand>
        <name>Zn(2+)</name>
        <dbReference type="ChEBI" id="CHEBI:29105"/>
        <note>catalytic</note>
    </ligand>
</feature>
<dbReference type="AlphaFoldDB" id="Q6CP32"/>
<dbReference type="EMBL" id="CR382125">
    <property type="protein sequence ID" value="CAG99394.1"/>
    <property type="molecule type" value="Genomic_DNA"/>
</dbReference>
<dbReference type="Pfam" id="PF01433">
    <property type="entry name" value="Peptidase_M1"/>
    <property type="match status" value="1"/>
</dbReference>
<dbReference type="eggNOG" id="KOG1046">
    <property type="taxonomic scope" value="Eukaryota"/>
</dbReference>
<evidence type="ECO:0000256" key="1">
    <source>
        <dbReference type="ARBA" id="ARBA00010136"/>
    </source>
</evidence>
<dbReference type="GO" id="GO:0070006">
    <property type="term" value="F:metalloaminopeptidase activity"/>
    <property type="evidence" value="ECO:0007669"/>
    <property type="project" value="TreeGrafter"/>
</dbReference>
<dbReference type="InterPro" id="IPR042097">
    <property type="entry name" value="Aminopeptidase_N-like_N_sf"/>
</dbReference>
<evidence type="ECO:0000313" key="14">
    <source>
        <dbReference type="EMBL" id="CAG99394.1"/>
    </source>
</evidence>
<evidence type="ECO:0000256" key="10">
    <source>
        <dbReference type="RuleBase" id="RU364040"/>
    </source>
</evidence>
<keyword evidence="4 10" id="KW-0378">Hydrolase</keyword>
<evidence type="ECO:0000256" key="8">
    <source>
        <dbReference type="PIRSR" id="PIRSR634016-3"/>
    </source>
</evidence>
<evidence type="ECO:0000313" key="15">
    <source>
        <dbReference type="Proteomes" id="UP000000598"/>
    </source>
</evidence>
<organism evidence="14 15">
    <name type="scientific">Kluyveromyces lactis (strain ATCC 8585 / CBS 2359 / DSM 70799 / NBRC 1267 / NRRL Y-1140 / WM37)</name>
    <name type="common">Yeast</name>
    <name type="synonym">Candida sphaerica</name>
    <dbReference type="NCBI Taxonomy" id="284590"/>
    <lineage>
        <taxon>Eukaryota</taxon>
        <taxon>Fungi</taxon>
        <taxon>Dikarya</taxon>
        <taxon>Ascomycota</taxon>
        <taxon>Saccharomycotina</taxon>
        <taxon>Saccharomycetes</taxon>
        <taxon>Saccharomycetales</taxon>
        <taxon>Saccharomycetaceae</taxon>
        <taxon>Kluyveromyces</taxon>
    </lineage>
</organism>
<evidence type="ECO:0000256" key="4">
    <source>
        <dbReference type="ARBA" id="ARBA00022801"/>
    </source>
</evidence>
<dbReference type="InterPro" id="IPR001930">
    <property type="entry name" value="Peptidase_M1"/>
</dbReference>
<evidence type="ECO:0000256" key="5">
    <source>
        <dbReference type="ARBA" id="ARBA00022833"/>
    </source>
</evidence>
<dbReference type="Gene3D" id="2.60.40.1910">
    <property type="match status" value="1"/>
</dbReference>
<feature type="binding site" evidence="8">
    <location>
        <position position="334"/>
    </location>
    <ligand>
        <name>Zn(2+)</name>
        <dbReference type="ChEBI" id="CHEBI:29105"/>
        <note>catalytic</note>
    </ligand>
</feature>
<dbReference type="InParanoid" id="Q6CP32"/>
<dbReference type="InterPro" id="IPR045357">
    <property type="entry name" value="Aminopeptidase_N-like_N"/>
</dbReference>
<dbReference type="Pfam" id="PF11838">
    <property type="entry name" value="ERAP1_C"/>
    <property type="match status" value="1"/>
</dbReference>
<gene>
    <name evidence="14" type="ORF">KLLA0_E07921g</name>
</gene>
<keyword evidence="6 10" id="KW-0482">Metalloprotease</keyword>
<dbReference type="GO" id="GO:0043171">
    <property type="term" value="P:peptide catabolic process"/>
    <property type="evidence" value="ECO:0007669"/>
    <property type="project" value="TreeGrafter"/>
</dbReference>
<dbReference type="Gene3D" id="1.25.50.20">
    <property type="match status" value="1"/>
</dbReference>
<proteinExistence type="inferred from homology"/>
<dbReference type="HOGENOM" id="CLU_003705_3_0_1"/>
<feature type="domain" description="ERAP1-like C-terminal" evidence="12">
    <location>
        <begin position="534"/>
        <end position="869"/>
    </location>
</feature>
<dbReference type="GO" id="GO:0016020">
    <property type="term" value="C:membrane"/>
    <property type="evidence" value="ECO:0007669"/>
    <property type="project" value="TreeGrafter"/>
</dbReference>
<dbReference type="FunCoup" id="Q6CP32">
    <property type="interactions" value="119"/>
</dbReference>
<keyword evidence="3 8" id="KW-0479">Metal-binding</keyword>
<evidence type="ECO:0000256" key="9">
    <source>
        <dbReference type="PIRSR" id="PIRSR634016-4"/>
    </source>
</evidence>
<dbReference type="Gene3D" id="1.10.390.10">
    <property type="entry name" value="Neutral Protease Domain 2"/>
    <property type="match status" value="1"/>
</dbReference>
<dbReference type="InterPro" id="IPR034016">
    <property type="entry name" value="M1_APN-typ"/>
</dbReference>
<dbReference type="SUPFAM" id="SSF55486">
    <property type="entry name" value="Metalloproteases ('zincins'), catalytic domain"/>
    <property type="match status" value="1"/>
</dbReference>
<dbReference type="CDD" id="cd09601">
    <property type="entry name" value="M1_APN-Q_like"/>
    <property type="match status" value="1"/>
</dbReference>
<comment type="similarity">
    <text evidence="1 10">Belongs to the peptidase M1 family.</text>
</comment>
<feature type="active site" description="Proton acceptor" evidence="7">
    <location>
        <position position="312"/>
    </location>
</feature>
<evidence type="ECO:0000259" key="13">
    <source>
        <dbReference type="Pfam" id="PF17900"/>
    </source>
</evidence>
<dbReference type="Pfam" id="PF17900">
    <property type="entry name" value="Peptidase_M1_N"/>
    <property type="match status" value="1"/>
</dbReference>
<dbReference type="PANTHER" id="PTHR11533:SF299">
    <property type="entry name" value="AMINOPEPTIDASE"/>
    <property type="match status" value="1"/>
</dbReference>
<feature type="domain" description="Aminopeptidase N-like N-terminal" evidence="13">
    <location>
        <begin position="10"/>
        <end position="200"/>
    </location>
</feature>
<dbReference type="InterPro" id="IPR024571">
    <property type="entry name" value="ERAP1-like_C_dom"/>
</dbReference>
<evidence type="ECO:0000259" key="11">
    <source>
        <dbReference type="Pfam" id="PF01433"/>
    </source>
</evidence>
<dbReference type="SUPFAM" id="SSF63737">
    <property type="entry name" value="Leukotriene A4 hydrolase N-terminal domain"/>
    <property type="match status" value="1"/>
</dbReference>
<dbReference type="MEROPS" id="M01.017"/>
<evidence type="ECO:0000256" key="6">
    <source>
        <dbReference type="ARBA" id="ARBA00023049"/>
    </source>
</evidence>
<evidence type="ECO:0000256" key="7">
    <source>
        <dbReference type="PIRSR" id="PIRSR634016-1"/>
    </source>
</evidence>
<keyword evidence="2 10" id="KW-0645">Protease</keyword>
<dbReference type="GO" id="GO:0006508">
    <property type="term" value="P:proteolysis"/>
    <property type="evidence" value="ECO:0007669"/>
    <property type="project" value="UniProtKB-KW"/>
</dbReference>
<name>Q6CP32_KLULA</name>
<dbReference type="InterPro" id="IPR027268">
    <property type="entry name" value="Peptidase_M4/M1_CTD_sf"/>
</dbReference>
<feature type="binding site" evidence="8">
    <location>
        <position position="315"/>
    </location>
    <ligand>
        <name>Zn(2+)</name>
        <dbReference type="ChEBI" id="CHEBI:29105"/>
        <note>catalytic</note>
    </ligand>
</feature>
<dbReference type="InterPro" id="IPR050344">
    <property type="entry name" value="Peptidase_M1_aminopeptidases"/>
</dbReference>
<evidence type="ECO:0000256" key="2">
    <source>
        <dbReference type="ARBA" id="ARBA00022670"/>
    </source>
</evidence>
<feature type="domain" description="Peptidase M1 membrane alanine aminopeptidase" evidence="11">
    <location>
        <begin position="238"/>
        <end position="464"/>
    </location>
</feature>
<reference evidence="14 15" key="1">
    <citation type="journal article" date="2004" name="Nature">
        <title>Genome evolution in yeasts.</title>
        <authorList>
            <consortium name="Genolevures"/>
            <person name="Dujon B."/>
            <person name="Sherman D."/>
            <person name="Fischer G."/>
            <person name="Durrens P."/>
            <person name="Casaregola S."/>
            <person name="Lafontaine I."/>
            <person name="de Montigny J."/>
            <person name="Marck C."/>
            <person name="Neuveglise C."/>
            <person name="Talla E."/>
            <person name="Goffard N."/>
            <person name="Frangeul L."/>
            <person name="Aigle M."/>
            <person name="Anthouard V."/>
            <person name="Babour A."/>
            <person name="Barbe V."/>
            <person name="Barnay S."/>
            <person name="Blanchin S."/>
            <person name="Beckerich J.M."/>
            <person name="Beyne E."/>
            <person name="Bleykasten C."/>
            <person name="Boisrame A."/>
            <person name="Boyer J."/>
            <person name="Cattolico L."/>
            <person name="Confanioleri F."/>
            <person name="de Daruvar A."/>
            <person name="Despons L."/>
            <person name="Fabre E."/>
            <person name="Fairhead C."/>
            <person name="Ferry-Dumazet H."/>
            <person name="Groppi A."/>
            <person name="Hantraye F."/>
            <person name="Hennequin C."/>
            <person name="Jauniaux N."/>
            <person name="Joyet P."/>
            <person name="Kachouri R."/>
            <person name="Kerrest A."/>
            <person name="Koszul R."/>
            <person name="Lemaire M."/>
            <person name="Lesur I."/>
            <person name="Ma L."/>
            <person name="Muller H."/>
            <person name="Nicaud J.M."/>
            <person name="Nikolski M."/>
            <person name="Oztas S."/>
            <person name="Ozier-Kalogeropoulos O."/>
            <person name="Pellenz S."/>
            <person name="Potier S."/>
            <person name="Richard G.F."/>
            <person name="Straub M.L."/>
            <person name="Suleau A."/>
            <person name="Swennene D."/>
            <person name="Tekaia F."/>
            <person name="Wesolowski-Louvel M."/>
            <person name="Westhof E."/>
            <person name="Wirth B."/>
            <person name="Zeniou-Meyer M."/>
            <person name="Zivanovic I."/>
            <person name="Bolotin-Fukuhara M."/>
            <person name="Thierry A."/>
            <person name="Bouchier C."/>
            <person name="Caudron B."/>
            <person name="Scarpelli C."/>
            <person name="Gaillardin C."/>
            <person name="Weissenbach J."/>
            <person name="Wincker P."/>
            <person name="Souciet J.L."/>
        </authorList>
    </citation>
    <scope>NUCLEOTIDE SEQUENCE [LARGE SCALE GENOMIC DNA]</scope>
    <source>
        <strain evidence="15">ATCC 8585 / CBS 2359 / DSM 70799 / NBRC 1267 / NRRL Y-1140 / WM37</strain>
    </source>
</reference>
<dbReference type="EC" id="3.4.11.-" evidence="10"/>
<dbReference type="PRINTS" id="PR00756">
    <property type="entry name" value="ALADIPTASE"/>
</dbReference>